<dbReference type="PROSITE" id="PS50071">
    <property type="entry name" value="HOMEOBOX_2"/>
    <property type="match status" value="2"/>
</dbReference>
<dbReference type="InterPro" id="IPR050224">
    <property type="entry name" value="TALE_homeobox"/>
</dbReference>
<feature type="compositionally biased region" description="Polar residues" evidence="9">
    <location>
        <begin position="258"/>
        <end position="285"/>
    </location>
</feature>
<comment type="subcellular location">
    <subcellularLocation>
        <location evidence="1 8">Nucleus</location>
    </subcellularLocation>
</comment>
<evidence type="ECO:0000256" key="8">
    <source>
        <dbReference type="PROSITE-ProRule" id="PRU00108"/>
    </source>
</evidence>
<evidence type="ECO:0000256" key="6">
    <source>
        <dbReference type="ARBA" id="ARBA00023163"/>
    </source>
</evidence>
<dbReference type="InterPro" id="IPR006563">
    <property type="entry name" value="POX_dom"/>
</dbReference>
<gene>
    <name evidence="11" type="ORF">G4B88_029141</name>
</gene>
<dbReference type="Pfam" id="PF07526">
    <property type="entry name" value="POX"/>
    <property type="match status" value="2"/>
</dbReference>
<sequence length="1136" mass="127642">MATYVPNQSLNKKCDLASSTTTAAYHENDHEAFVTSLNQSTSPTEPFSMSFHGSSNYCVDSSQGRNEMMFIPTIATDSVLNGDSLADHQNNNLHYQGQGLSLSLGKQIHESPVSLTSFLHDNQYHYSSNPSLSSDHMGTCLTSNNMGMGLGTNQQNVESFNIMASGFLGINNNNSIKTECFGNQIMHQSERYHDQYDQPSYGFNNNNNNNGLNFKYLKAVQELLDEVVNVRKALNKNQNNHKFQGIGSDHGLKESDLKSNTQSADPSESTANSSCELSQTEQQDLQSKKSKLMSMLDDIDRKYKQYYNQMQTVVSFLDNVAGRGAAEPYTSLAQKTISRHFRCLRDGISGQIQAIQRRLGEQDNGQNTAIPRLRYVDLKLRQQRGFNQLAAMRHAWRPQRGLPETSVSILRAWLFEHFLHPYPKESEKVVLAKQTGLTTKQVANWFINARVRLWKPMVEEMYKEEFNDLEMNSKEGGEGGGGGRVDSSCEEDKIRGEYLNPLETHQNRRLRHETNVTDSETTKSPVDNNAGFYLEEDEAVRTSTTANTTTNQNHQNQASYDDISELSSIVVRNDRHVSLALELRHCESEGFSTLGGSHNMRGDDESASQASLDYHCLETEQQERRRFSSNPHLLHDFVVFLVTAMVSQDSPPHPHPHPDTNNIVHQFLISDPIITTQTQFQNQHFNAYGSNYRGHSITYPPPHLGIIPGIQSLGVGERMSRSMDLVQAPPTTDDSQLSHTRRLMDLLGASNDNNYHAQSHNSQSQSQSQRLSLSLGSHMVVPSVEYRQRSFNSDLLTPAYMVSGEEQVREACNPPGLEHVNDNYPFSGSSIASSSASLNRSYSTLYGADTLSTVISHSRYLKPTQSLLDEIVNVGGKAVEMSNEKYVDKLLRGNRRGGGRGLSLSSELRAEFCNSGVVSPEKQESQLKMTKLISLLEDVEGRYEKYYHQMEEIMGAFEMIAGSEAAKSYTALALQAMSRHFCSLRDAVVSRINVEKRKLSHDLPKISTGLSQLSLFDRETRNNRIPLQHLGMIQNQRQAWRPIRGLPETSVAILRAWLFEHFLHPYPNDSEKLMLASQTGLSKNQVSNWFINARVRLWKPMIEEMYKEEFGDSSEDSNPFAGGSMAGEGVTDHEED</sequence>
<dbReference type="PANTHER" id="PTHR11850">
    <property type="entry name" value="HOMEOBOX PROTEIN TRANSCRIPTION FACTORS"/>
    <property type="match status" value="1"/>
</dbReference>
<feature type="region of interest" description="Disordered" evidence="9">
    <location>
        <begin position="239"/>
        <end position="289"/>
    </location>
</feature>
<dbReference type="Proteomes" id="UP000583929">
    <property type="component" value="Unassembled WGS sequence"/>
</dbReference>
<dbReference type="GO" id="GO:0003677">
    <property type="term" value="F:DNA binding"/>
    <property type="evidence" value="ECO:0007669"/>
    <property type="project" value="UniProtKB-UniRule"/>
</dbReference>
<feature type="domain" description="Homeobox" evidence="10">
    <location>
        <begin position="393"/>
        <end position="456"/>
    </location>
</feature>
<feature type="domain" description="Homeobox" evidence="10">
    <location>
        <begin position="1037"/>
        <end position="1100"/>
    </location>
</feature>
<reference evidence="11 12" key="1">
    <citation type="journal article" date="2020" name="bioRxiv">
        <title>Sequence and annotation of 42 cannabis genomes reveals extensive copy number variation in cannabinoid synthesis and pathogen resistance genes.</title>
        <authorList>
            <person name="Mckernan K.J."/>
            <person name="Helbert Y."/>
            <person name="Kane L.T."/>
            <person name="Ebling H."/>
            <person name="Zhang L."/>
            <person name="Liu B."/>
            <person name="Eaton Z."/>
            <person name="Mclaughlin S."/>
            <person name="Kingan S."/>
            <person name="Baybayan P."/>
            <person name="Concepcion G."/>
            <person name="Jordan M."/>
            <person name="Riva A."/>
            <person name="Barbazuk W."/>
            <person name="Harkins T."/>
        </authorList>
    </citation>
    <scope>NUCLEOTIDE SEQUENCE [LARGE SCALE GENOMIC DNA]</scope>
    <source>
        <strain evidence="12">cv. Jamaican Lion 4</strain>
        <tissue evidence="11">Leaf</tissue>
    </source>
</reference>
<evidence type="ECO:0000256" key="4">
    <source>
        <dbReference type="ARBA" id="ARBA00023125"/>
    </source>
</evidence>
<evidence type="ECO:0000259" key="10">
    <source>
        <dbReference type="PROSITE" id="PS50071"/>
    </source>
</evidence>
<accession>A0A7J6F0E9</accession>
<evidence type="ECO:0000313" key="12">
    <source>
        <dbReference type="Proteomes" id="UP000583929"/>
    </source>
</evidence>
<dbReference type="InterPro" id="IPR008422">
    <property type="entry name" value="KN_HD"/>
</dbReference>
<name>A0A7J6F0E9_CANSA</name>
<feature type="DNA-binding region" description="Homeobox" evidence="8">
    <location>
        <begin position="395"/>
        <end position="457"/>
    </location>
</feature>
<dbReference type="Pfam" id="PF05920">
    <property type="entry name" value="Homeobox_KN"/>
    <property type="match status" value="2"/>
</dbReference>
<feature type="compositionally biased region" description="Low complexity" evidence="9">
    <location>
        <begin position="758"/>
        <end position="771"/>
    </location>
</feature>
<dbReference type="SMART" id="SM00389">
    <property type="entry name" value="HOX"/>
    <property type="match status" value="2"/>
</dbReference>
<comment type="similarity">
    <text evidence="2">Belongs to the TALE/BELL homeobox family.</text>
</comment>
<dbReference type="Gene3D" id="1.10.10.60">
    <property type="entry name" value="Homeodomain-like"/>
    <property type="match status" value="2"/>
</dbReference>
<evidence type="ECO:0000313" key="11">
    <source>
        <dbReference type="EMBL" id="KAF4364164.1"/>
    </source>
</evidence>
<comment type="caution">
    <text evidence="11">The sequence shown here is derived from an EMBL/GenBank/DDBJ whole genome shotgun (WGS) entry which is preliminary data.</text>
</comment>
<evidence type="ECO:0000256" key="9">
    <source>
        <dbReference type="SAM" id="MobiDB-lite"/>
    </source>
</evidence>
<dbReference type="SMART" id="SM00574">
    <property type="entry name" value="POX"/>
    <property type="match status" value="2"/>
</dbReference>
<keyword evidence="6" id="KW-0804">Transcription</keyword>
<keyword evidence="3" id="KW-0805">Transcription regulation</keyword>
<feature type="DNA-binding region" description="Homeobox" evidence="8">
    <location>
        <begin position="1039"/>
        <end position="1101"/>
    </location>
</feature>
<dbReference type="GO" id="GO:0005634">
    <property type="term" value="C:nucleus"/>
    <property type="evidence" value="ECO:0007669"/>
    <property type="project" value="UniProtKB-SubCell"/>
</dbReference>
<dbReference type="GO" id="GO:0006355">
    <property type="term" value="P:regulation of DNA-templated transcription"/>
    <property type="evidence" value="ECO:0007669"/>
    <property type="project" value="InterPro"/>
</dbReference>
<evidence type="ECO:0000256" key="7">
    <source>
        <dbReference type="ARBA" id="ARBA00023242"/>
    </source>
</evidence>
<keyword evidence="4 8" id="KW-0238">DNA-binding</keyword>
<proteinExistence type="inferred from homology"/>
<dbReference type="InterPro" id="IPR009057">
    <property type="entry name" value="Homeodomain-like_sf"/>
</dbReference>
<dbReference type="AlphaFoldDB" id="A0A7J6F0E9"/>
<dbReference type="SUPFAM" id="SSF46689">
    <property type="entry name" value="Homeodomain-like"/>
    <property type="match status" value="2"/>
</dbReference>
<feature type="region of interest" description="Disordered" evidence="9">
    <location>
        <begin position="1109"/>
        <end position="1136"/>
    </location>
</feature>
<feature type="region of interest" description="Disordered" evidence="9">
    <location>
        <begin position="751"/>
        <end position="771"/>
    </location>
</feature>
<evidence type="ECO:0000256" key="5">
    <source>
        <dbReference type="ARBA" id="ARBA00023155"/>
    </source>
</evidence>
<keyword evidence="7 8" id="KW-0539">Nucleus</keyword>
<feature type="compositionally biased region" description="Polar residues" evidence="9">
    <location>
        <begin position="516"/>
        <end position="527"/>
    </location>
</feature>
<evidence type="ECO:0000256" key="1">
    <source>
        <dbReference type="ARBA" id="ARBA00004123"/>
    </source>
</evidence>
<dbReference type="InterPro" id="IPR001356">
    <property type="entry name" value="HD"/>
</dbReference>
<keyword evidence="5 8" id="KW-0371">Homeobox</keyword>
<dbReference type="EMBL" id="JAATIQ010000285">
    <property type="protein sequence ID" value="KAF4364164.1"/>
    <property type="molecule type" value="Genomic_DNA"/>
</dbReference>
<evidence type="ECO:0000256" key="2">
    <source>
        <dbReference type="ARBA" id="ARBA00006454"/>
    </source>
</evidence>
<evidence type="ECO:0000256" key="3">
    <source>
        <dbReference type="ARBA" id="ARBA00023015"/>
    </source>
</evidence>
<keyword evidence="12" id="KW-1185">Reference proteome</keyword>
<protein>
    <recommendedName>
        <fullName evidence="10">Homeobox domain-containing protein</fullName>
    </recommendedName>
</protein>
<dbReference type="CDD" id="cd00086">
    <property type="entry name" value="homeodomain"/>
    <property type="match status" value="2"/>
</dbReference>
<organism evidence="11 12">
    <name type="scientific">Cannabis sativa</name>
    <name type="common">Hemp</name>
    <name type="synonym">Marijuana</name>
    <dbReference type="NCBI Taxonomy" id="3483"/>
    <lineage>
        <taxon>Eukaryota</taxon>
        <taxon>Viridiplantae</taxon>
        <taxon>Streptophyta</taxon>
        <taxon>Embryophyta</taxon>
        <taxon>Tracheophyta</taxon>
        <taxon>Spermatophyta</taxon>
        <taxon>Magnoliopsida</taxon>
        <taxon>eudicotyledons</taxon>
        <taxon>Gunneridae</taxon>
        <taxon>Pentapetalae</taxon>
        <taxon>rosids</taxon>
        <taxon>fabids</taxon>
        <taxon>Rosales</taxon>
        <taxon>Cannabaceae</taxon>
        <taxon>Cannabis</taxon>
    </lineage>
</organism>
<feature type="region of interest" description="Disordered" evidence="9">
    <location>
        <begin position="498"/>
        <end position="528"/>
    </location>
</feature>